<comment type="caution">
    <text evidence="3">The sequence shown here is derived from an EMBL/GenBank/DDBJ whole genome shotgun (WGS) entry which is preliminary data.</text>
</comment>
<gene>
    <name evidence="3" type="ORF">NDU88_007189</name>
</gene>
<organism evidence="3 4">
    <name type="scientific">Pleurodeles waltl</name>
    <name type="common">Iberian ribbed newt</name>
    <dbReference type="NCBI Taxonomy" id="8319"/>
    <lineage>
        <taxon>Eukaryota</taxon>
        <taxon>Metazoa</taxon>
        <taxon>Chordata</taxon>
        <taxon>Craniata</taxon>
        <taxon>Vertebrata</taxon>
        <taxon>Euteleostomi</taxon>
        <taxon>Amphibia</taxon>
        <taxon>Batrachia</taxon>
        <taxon>Caudata</taxon>
        <taxon>Salamandroidea</taxon>
        <taxon>Salamandridae</taxon>
        <taxon>Pleurodelinae</taxon>
        <taxon>Pleurodeles</taxon>
    </lineage>
</organism>
<evidence type="ECO:0000313" key="4">
    <source>
        <dbReference type="Proteomes" id="UP001066276"/>
    </source>
</evidence>
<feature type="region of interest" description="Disordered" evidence="1">
    <location>
        <begin position="73"/>
        <end position="119"/>
    </location>
</feature>
<dbReference type="EMBL" id="JANPWB010000013">
    <property type="protein sequence ID" value="KAJ1109831.1"/>
    <property type="molecule type" value="Genomic_DNA"/>
</dbReference>
<dbReference type="AlphaFoldDB" id="A0AAV7N1E7"/>
<feature type="transmembrane region" description="Helical" evidence="2">
    <location>
        <begin position="26"/>
        <end position="46"/>
    </location>
</feature>
<keyword evidence="2" id="KW-0472">Membrane</keyword>
<sequence>MIYFWLLQRWKGGVQPSGLGDFCDSAILLLAAVCGFLLWCGLRFVSPADGCSGTSRALRSRSSVILSCDRSLGAGRRGWLGSPLSEHSSNNAPSSTANSRGQREPHASGKKEAQNKPSL</sequence>
<reference evidence="3" key="1">
    <citation type="journal article" date="2022" name="bioRxiv">
        <title>Sequencing and chromosome-scale assembly of the giantPleurodeles waltlgenome.</title>
        <authorList>
            <person name="Brown T."/>
            <person name="Elewa A."/>
            <person name="Iarovenko S."/>
            <person name="Subramanian E."/>
            <person name="Araus A.J."/>
            <person name="Petzold A."/>
            <person name="Susuki M."/>
            <person name="Suzuki K.-i.T."/>
            <person name="Hayashi T."/>
            <person name="Toyoda A."/>
            <person name="Oliveira C."/>
            <person name="Osipova E."/>
            <person name="Leigh N.D."/>
            <person name="Simon A."/>
            <person name="Yun M.H."/>
        </authorList>
    </citation>
    <scope>NUCLEOTIDE SEQUENCE</scope>
    <source>
        <strain evidence="3">20211129_DDA</strain>
        <tissue evidence="3">Liver</tissue>
    </source>
</reference>
<accession>A0AAV7N1E7</accession>
<feature type="compositionally biased region" description="Low complexity" evidence="1">
    <location>
        <begin position="88"/>
        <end position="99"/>
    </location>
</feature>
<evidence type="ECO:0000313" key="3">
    <source>
        <dbReference type="EMBL" id="KAJ1109831.1"/>
    </source>
</evidence>
<name>A0AAV7N1E7_PLEWA</name>
<evidence type="ECO:0000256" key="2">
    <source>
        <dbReference type="SAM" id="Phobius"/>
    </source>
</evidence>
<keyword evidence="2" id="KW-1133">Transmembrane helix</keyword>
<protein>
    <submittedName>
        <fullName evidence="3">Uncharacterized protein</fullName>
    </submittedName>
</protein>
<keyword evidence="2" id="KW-0812">Transmembrane</keyword>
<keyword evidence="4" id="KW-1185">Reference proteome</keyword>
<feature type="compositionally biased region" description="Basic and acidic residues" evidence="1">
    <location>
        <begin position="101"/>
        <end position="119"/>
    </location>
</feature>
<proteinExistence type="predicted"/>
<evidence type="ECO:0000256" key="1">
    <source>
        <dbReference type="SAM" id="MobiDB-lite"/>
    </source>
</evidence>
<dbReference type="Proteomes" id="UP001066276">
    <property type="component" value="Chromosome 9"/>
</dbReference>